<dbReference type="PROSITE" id="PS51257">
    <property type="entry name" value="PROKAR_LIPOPROTEIN"/>
    <property type="match status" value="1"/>
</dbReference>
<proteinExistence type="predicted"/>
<name>A0A848IWX9_9BACT</name>
<protein>
    <submittedName>
        <fullName evidence="1">Uncharacterized protein</fullName>
    </submittedName>
</protein>
<dbReference type="Proteomes" id="UP000559010">
    <property type="component" value="Unassembled WGS sequence"/>
</dbReference>
<dbReference type="EMBL" id="JABBNU010000003">
    <property type="protein sequence ID" value="NMM47785.1"/>
    <property type="molecule type" value="Genomic_DNA"/>
</dbReference>
<accession>A0A848IWX9</accession>
<gene>
    <name evidence="1" type="ORF">HH304_05185</name>
</gene>
<dbReference type="RefSeq" id="WP_169678657.1">
    <property type="nucleotide sequence ID" value="NZ_JABBNU010000003.1"/>
</dbReference>
<organism evidence="1 2">
    <name type="scientific">Marinigracilibium pacificum</name>
    <dbReference type="NCBI Taxonomy" id="2729599"/>
    <lineage>
        <taxon>Bacteria</taxon>
        <taxon>Pseudomonadati</taxon>
        <taxon>Bacteroidota</taxon>
        <taxon>Cytophagia</taxon>
        <taxon>Cytophagales</taxon>
        <taxon>Flammeovirgaceae</taxon>
        <taxon>Marinigracilibium</taxon>
    </lineage>
</organism>
<dbReference type="AlphaFoldDB" id="A0A848IWX9"/>
<keyword evidence="2" id="KW-1185">Reference proteome</keyword>
<reference evidence="1 2" key="1">
    <citation type="submission" date="2020-04" db="EMBL/GenBank/DDBJ databases">
        <title>Flammeovirgaceae bacterium KN852 isolated from deep sea.</title>
        <authorList>
            <person name="Zhang D.-C."/>
        </authorList>
    </citation>
    <scope>NUCLEOTIDE SEQUENCE [LARGE SCALE GENOMIC DNA]</scope>
    <source>
        <strain evidence="1 2">KN852</strain>
    </source>
</reference>
<evidence type="ECO:0000313" key="1">
    <source>
        <dbReference type="EMBL" id="NMM47785.1"/>
    </source>
</evidence>
<comment type="caution">
    <text evidence="1">The sequence shown here is derived from an EMBL/GenBank/DDBJ whole genome shotgun (WGS) entry which is preliminary data.</text>
</comment>
<evidence type="ECO:0000313" key="2">
    <source>
        <dbReference type="Proteomes" id="UP000559010"/>
    </source>
</evidence>
<sequence length="142" mass="16197">MRNHILFLLCFIIFSCEKDDIHCPPAECDQELIINGDLYDNAPNSSLTIESVELKENCMTINFYSSGCSGSTWEYKLIAEDYTIPGDIPQRFIRLSLKNEELCEAIIRKEVSFDISEALGQSHIIRLSLENNGTHYIYQPGN</sequence>